<reference evidence="2 3" key="1">
    <citation type="journal article" date="2013" name="Int. J. Syst. Evol. Microbiol.">
        <title>Tumebacillus flagellatus sp. nov., an alpha-amylase/pullulanase-producing bacterium isolated from cassava wastewater.</title>
        <authorList>
            <person name="Wang Q."/>
            <person name="Xie N."/>
            <person name="Qin Y."/>
            <person name="Shen N."/>
            <person name="Zhu J."/>
            <person name="Mi H."/>
            <person name="Huang R."/>
        </authorList>
    </citation>
    <scope>NUCLEOTIDE SEQUENCE [LARGE SCALE GENOMIC DNA]</scope>
    <source>
        <strain evidence="2 3">GST4</strain>
    </source>
</reference>
<evidence type="ECO:0000313" key="2">
    <source>
        <dbReference type="EMBL" id="KEO81338.1"/>
    </source>
</evidence>
<dbReference type="Proteomes" id="UP000027931">
    <property type="component" value="Unassembled WGS sequence"/>
</dbReference>
<protein>
    <recommendedName>
        <fullName evidence="1">FHA domain-containing protein</fullName>
    </recommendedName>
</protein>
<accession>A0A074LNB4</accession>
<feature type="domain" description="FHA" evidence="1">
    <location>
        <begin position="79"/>
        <end position="135"/>
    </location>
</feature>
<dbReference type="eggNOG" id="COG1716">
    <property type="taxonomic scope" value="Bacteria"/>
</dbReference>
<dbReference type="InterPro" id="IPR050923">
    <property type="entry name" value="Cell_Proc_Reg/RNA_Proc"/>
</dbReference>
<dbReference type="RefSeq" id="WP_052036622.1">
    <property type="nucleotide sequence ID" value="NZ_JMIR01000039.1"/>
</dbReference>
<gene>
    <name evidence="2" type="ORF">EL26_21105</name>
</gene>
<dbReference type="PANTHER" id="PTHR23308">
    <property type="entry name" value="NUCLEAR INHIBITOR OF PROTEIN PHOSPHATASE-1"/>
    <property type="match status" value="1"/>
</dbReference>
<keyword evidence="3" id="KW-1185">Reference proteome</keyword>
<dbReference type="InterPro" id="IPR000253">
    <property type="entry name" value="FHA_dom"/>
</dbReference>
<dbReference type="SUPFAM" id="SSF49879">
    <property type="entry name" value="SMAD/FHA domain"/>
    <property type="match status" value="1"/>
</dbReference>
<name>A0A074LNB4_9BACL</name>
<dbReference type="PROSITE" id="PS50006">
    <property type="entry name" value="FHA_DOMAIN"/>
    <property type="match status" value="1"/>
</dbReference>
<dbReference type="Pfam" id="PF00498">
    <property type="entry name" value="FHA"/>
    <property type="match status" value="1"/>
</dbReference>
<dbReference type="AlphaFoldDB" id="A0A074LNB4"/>
<dbReference type="STRING" id="1157490.EL26_21105"/>
<dbReference type="InterPro" id="IPR008984">
    <property type="entry name" value="SMAD_FHA_dom_sf"/>
</dbReference>
<dbReference type="OrthoDB" id="9783862at2"/>
<evidence type="ECO:0000259" key="1">
    <source>
        <dbReference type="PROSITE" id="PS50006"/>
    </source>
</evidence>
<sequence length="161" mass="17722">MFCTSCGQSLMTDAVFCDGCGARVESAEPVSAAHEVHAVDSLTPASTPQSQRFETRPLLSGALLLPDGRTLELPLEGALRIGREEPQRRIDLDLTPFDPKFHTSRQHAEIQARFGEYVLQDLGSRNGTTLNGKRLAQQEEALLQPGDRIQFATVTVTFELR</sequence>
<dbReference type="CDD" id="cd00060">
    <property type="entry name" value="FHA"/>
    <property type="match status" value="1"/>
</dbReference>
<evidence type="ECO:0000313" key="3">
    <source>
        <dbReference type="Proteomes" id="UP000027931"/>
    </source>
</evidence>
<dbReference type="Gene3D" id="2.60.200.20">
    <property type="match status" value="1"/>
</dbReference>
<comment type="caution">
    <text evidence="2">The sequence shown here is derived from an EMBL/GenBank/DDBJ whole genome shotgun (WGS) entry which is preliminary data.</text>
</comment>
<proteinExistence type="predicted"/>
<dbReference type="SMART" id="SM00240">
    <property type="entry name" value="FHA"/>
    <property type="match status" value="1"/>
</dbReference>
<organism evidence="2 3">
    <name type="scientific">Tumebacillus flagellatus</name>
    <dbReference type="NCBI Taxonomy" id="1157490"/>
    <lineage>
        <taxon>Bacteria</taxon>
        <taxon>Bacillati</taxon>
        <taxon>Bacillota</taxon>
        <taxon>Bacilli</taxon>
        <taxon>Bacillales</taxon>
        <taxon>Alicyclobacillaceae</taxon>
        <taxon>Tumebacillus</taxon>
    </lineage>
</organism>
<dbReference type="EMBL" id="JMIR01000039">
    <property type="protein sequence ID" value="KEO81338.1"/>
    <property type="molecule type" value="Genomic_DNA"/>
</dbReference>